<keyword evidence="2" id="KW-1185">Reference proteome</keyword>
<dbReference type="KEGG" id="lfp:Y981_05780"/>
<dbReference type="OrthoDB" id="9802028at2"/>
<sequence length="136" mass="15106">MKMAIIATQGSHTALINLLTTVMAGAVSEISVRVLFRDEALFRLERKRAKTIVLSEIFGTEHSSIRHQLDEMKLLDLPGLLQNAKSQGDVRLYACSSSMAIFSMEKKDLVDGIDDVRGMTSFLLDEVLEAQTVLCF</sequence>
<gene>
    <name evidence="1" type="ORF">Y981_05780</name>
</gene>
<dbReference type="Gene3D" id="3.40.1260.10">
    <property type="entry name" value="DsrEFH-like"/>
    <property type="match status" value="1"/>
</dbReference>
<dbReference type="EMBL" id="CP007243">
    <property type="protein sequence ID" value="AIA31684.1"/>
    <property type="molecule type" value="Genomic_DNA"/>
</dbReference>
<dbReference type="HOGENOM" id="CLU_1872867_0_0_0"/>
<evidence type="ECO:0000313" key="1">
    <source>
        <dbReference type="EMBL" id="AIA31684.1"/>
    </source>
</evidence>
<accession>A0A059XSV4</accession>
<dbReference type="Pfam" id="PF13686">
    <property type="entry name" value="DrsE_2"/>
    <property type="match status" value="1"/>
</dbReference>
<reference evidence="2" key="1">
    <citation type="submission" date="2014-02" db="EMBL/GenBank/DDBJ databases">
        <title>Complete genome sequence and comparative genomic analysis of the nitrogen-fixing bacterium Leptospirillum ferriphilum YSK.</title>
        <authorList>
            <person name="Guo X."/>
            <person name="Yin H."/>
            <person name="Liang Y."/>
            <person name="Hu Q."/>
            <person name="Ma L."/>
            <person name="Xiao Y."/>
            <person name="Zhang X."/>
            <person name="Qiu G."/>
            <person name="Liu X."/>
        </authorList>
    </citation>
    <scope>NUCLEOTIDE SEQUENCE [LARGE SCALE GENOMIC DNA]</scope>
    <source>
        <strain evidence="2">YSK</strain>
    </source>
</reference>
<proteinExistence type="predicted"/>
<evidence type="ECO:0008006" key="3">
    <source>
        <dbReference type="Google" id="ProtNLM"/>
    </source>
</evidence>
<dbReference type="Proteomes" id="UP000027059">
    <property type="component" value="Chromosome"/>
</dbReference>
<dbReference type="AlphaFoldDB" id="A0A059XSV4"/>
<dbReference type="PANTHER" id="PTHR34655:SF2">
    <property type="entry name" value="PEROXIREDOXIN FAMILY PROTEIN"/>
    <property type="match status" value="1"/>
</dbReference>
<organism evidence="1 2">
    <name type="scientific">Leptospirillum ferriphilum YSK</name>
    <dbReference type="NCBI Taxonomy" id="1441628"/>
    <lineage>
        <taxon>Bacteria</taxon>
        <taxon>Pseudomonadati</taxon>
        <taxon>Nitrospirota</taxon>
        <taxon>Nitrospiria</taxon>
        <taxon>Nitrospirales</taxon>
        <taxon>Nitrospiraceae</taxon>
        <taxon>Leptospirillum</taxon>
    </lineage>
</organism>
<dbReference type="InterPro" id="IPR027396">
    <property type="entry name" value="DsrEFH-like"/>
</dbReference>
<protein>
    <recommendedName>
        <fullName evidence="3">Peroxiredoxin</fullName>
    </recommendedName>
</protein>
<reference evidence="1 2" key="2">
    <citation type="journal article" date="2015" name="Biomed. Res. Int.">
        <title>Effects of Arsenite Resistance on the Growth and Functional Gene Expression of Leptospirillum ferriphilum and Acidithiobacillus thiooxidans in Pure Culture and Coculture.</title>
        <authorList>
            <person name="Jiang H."/>
            <person name="Liang Y."/>
            <person name="Yin H."/>
            <person name="Xiao Y."/>
            <person name="Guo X."/>
            <person name="Xu Y."/>
            <person name="Hu Q."/>
            <person name="Liu H."/>
            <person name="Liu X."/>
        </authorList>
    </citation>
    <scope>NUCLEOTIDE SEQUENCE [LARGE SCALE GENOMIC DNA]</scope>
    <source>
        <strain evidence="1 2">YSK</strain>
    </source>
</reference>
<dbReference type="RefSeq" id="WP_014960938.1">
    <property type="nucleotide sequence ID" value="NZ_CP007243.1"/>
</dbReference>
<dbReference type="InterPro" id="IPR032836">
    <property type="entry name" value="DsrE2-like"/>
</dbReference>
<dbReference type="PANTHER" id="PTHR34655">
    <property type="entry name" value="CONSERVED WITHIN P. AEROPHILUM"/>
    <property type="match status" value="1"/>
</dbReference>
<dbReference type="SUPFAM" id="SSF75169">
    <property type="entry name" value="DsrEFH-like"/>
    <property type="match status" value="1"/>
</dbReference>
<name>A0A059XSV4_9BACT</name>
<evidence type="ECO:0000313" key="2">
    <source>
        <dbReference type="Proteomes" id="UP000027059"/>
    </source>
</evidence>